<keyword evidence="3 9" id="KW-1003">Cell membrane</keyword>
<dbReference type="Proteomes" id="UP000501891">
    <property type="component" value="Chromosome"/>
</dbReference>
<evidence type="ECO:0000256" key="7">
    <source>
        <dbReference type="ARBA" id="ARBA00023010"/>
    </source>
</evidence>
<evidence type="ECO:0000256" key="9">
    <source>
        <dbReference type="HAMAP-Rule" id="MF_00237"/>
    </source>
</evidence>
<dbReference type="AlphaFoldDB" id="A0A858R657"/>
<comment type="subunit">
    <text evidence="9">The Tat system comprises two distinct complexes: a TatABC complex, containing multiple copies of TatA, TatB and TatC subunits, and a separate TatA complex, containing only TatA subunits. Substrates initially bind to the TatABC complex, which probably triggers association of the separate TatA complex to form the active translocon.</text>
</comment>
<evidence type="ECO:0000256" key="1">
    <source>
        <dbReference type="ARBA" id="ARBA00004167"/>
    </source>
</evidence>
<dbReference type="KEGG" id="acru:HHL28_06830"/>
<name>A0A858R657_9PROT</name>
<dbReference type="PRINTS" id="PR01506">
    <property type="entry name" value="TATBPROTEIN"/>
</dbReference>
<comment type="subcellular location">
    <subcellularLocation>
        <location evidence="9">Cell membrane</location>
        <topology evidence="9">Single-pass membrane protein</topology>
    </subcellularLocation>
    <subcellularLocation>
        <location evidence="1">Membrane</location>
        <topology evidence="1">Single-pass membrane protein</topology>
    </subcellularLocation>
</comment>
<dbReference type="NCBIfam" id="TIGR01410">
    <property type="entry name" value="tatB"/>
    <property type="match status" value="1"/>
</dbReference>
<evidence type="ECO:0000256" key="10">
    <source>
        <dbReference type="SAM" id="MobiDB-lite"/>
    </source>
</evidence>
<evidence type="ECO:0000313" key="11">
    <source>
        <dbReference type="EMBL" id="QJE72844.1"/>
    </source>
</evidence>
<dbReference type="GO" id="GO:0033281">
    <property type="term" value="C:TAT protein transport complex"/>
    <property type="evidence" value="ECO:0007669"/>
    <property type="project" value="UniProtKB-UniRule"/>
</dbReference>
<evidence type="ECO:0000256" key="4">
    <source>
        <dbReference type="ARBA" id="ARBA00022692"/>
    </source>
</evidence>
<evidence type="ECO:0000256" key="2">
    <source>
        <dbReference type="ARBA" id="ARBA00022448"/>
    </source>
</evidence>
<organism evidence="11 12">
    <name type="scientific">Aerophototrophica crusticola</name>
    <dbReference type="NCBI Taxonomy" id="1709002"/>
    <lineage>
        <taxon>Bacteria</taxon>
        <taxon>Pseudomonadati</taxon>
        <taxon>Pseudomonadota</taxon>
        <taxon>Alphaproteobacteria</taxon>
        <taxon>Rhodospirillales</taxon>
        <taxon>Rhodospirillaceae</taxon>
        <taxon>Aerophototrophica</taxon>
    </lineage>
</organism>
<proteinExistence type="inferred from homology"/>
<sequence>MLDIGWSEIAVIAVVALLVIGPKDLPRALATVGKWVRKARMLAREFQSNVDEMVRQAELEDLRKQVDEARSFNLATQFEKTVDPDGGLRNALKVDDTPRPTAVDAGREADKAPAPAALPPAQPVPTLEADPVPVAAPVAPAAPAEAAPLPKAAGDTAARG</sequence>
<keyword evidence="6 9" id="KW-1133">Transmembrane helix</keyword>
<feature type="region of interest" description="Disordered" evidence="10">
    <location>
        <begin position="83"/>
        <end position="132"/>
    </location>
</feature>
<evidence type="ECO:0000256" key="8">
    <source>
        <dbReference type="ARBA" id="ARBA00023136"/>
    </source>
</evidence>
<dbReference type="Gene3D" id="1.20.5.3310">
    <property type="match status" value="1"/>
</dbReference>
<comment type="similarity">
    <text evidence="9">Belongs to the TatB family.</text>
</comment>
<evidence type="ECO:0000256" key="5">
    <source>
        <dbReference type="ARBA" id="ARBA00022927"/>
    </source>
</evidence>
<keyword evidence="8 9" id="KW-0472">Membrane</keyword>
<reference evidence="11" key="1">
    <citation type="submission" date="2020-04" db="EMBL/GenBank/DDBJ databases">
        <title>A desert anoxygenic phototrophic bacterium fixes CO2 using RubisCO under aerobic conditions.</title>
        <authorList>
            <person name="Tang K."/>
        </authorList>
    </citation>
    <scope>NUCLEOTIDE SEQUENCE [LARGE SCALE GENOMIC DNA]</scope>
    <source>
        <strain evidence="11">MIMtkB3</strain>
    </source>
</reference>
<accession>A0A858R657</accession>
<comment type="function">
    <text evidence="9">Part of the twin-arginine translocation (Tat) system that transports large folded proteins containing a characteristic twin-arginine motif in their signal peptide across membranes. Together with TatC, TatB is part of a receptor directly interacting with Tat signal peptides. TatB may form an oligomeric binding site that transiently accommodates folded Tat precursor proteins before their translocation.</text>
</comment>
<keyword evidence="12" id="KW-1185">Reference proteome</keyword>
<protein>
    <recommendedName>
        <fullName evidence="9">Sec-independent protein translocase protein TatB</fullName>
    </recommendedName>
</protein>
<dbReference type="InterPro" id="IPR018448">
    <property type="entry name" value="TatB"/>
</dbReference>
<keyword evidence="4 9" id="KW-0812">Transmembrane</keyword>
<dbReference type="GO" id="GO:0043953">
    <property type="term" value="P:protein transport by the Tat complex"/>
    <property type="evidence" value="ECO:0007669"/>
    <property type="project" value="UniProtKB-UniRule"/>
</dbReference>
<keyword evidence="7 9" id="KW-0811">Translocation</keyword>
<keyword evidence="2 9" id="KW-0813">Transport</keyword>
<dbReference type="EMBL" id="CP051775">
    <property type="protein sequence ID" value="QJE72844.1"/>
    <property type="molecule type" value="Genomic_DNA"/>
</dbReference>
<dbReference type="HAMAP" id="MF_00237">
    <property type="entry name" value="TatB"/>
    <property type="match status" value="1"/>
</dbReference>
<dbReference type="InterPro" id="IPR003369">
    <property type="entry name" value="TatA/B/E"/>
</dbReference>
<evidence type="ECO:0000256" key="3">
    <source>
        <dbReference type="ARBA" id="ARBA00022475"/>
    </source>
</evidence>
<dbReference type="PANTHER" id="PTHR33162:SF1">
    <property type="entry name" value="SEC-INDEPENDENT PROTEIN TRANSLOCASE PROTEIN TATA, CHLOROPLASTIC"/>
    <property type="match status" value="1"/>
</dbReference>
<gene>
    <name evidence="9 11" type="primary">tatB</name>
    <name evidence="11" type="ORF">HHL28_06830</name>
</gene>
<evidence type="ECO:0000313" key="12">
    <source>
        <dbReference type="Proteomes" id="UP000501891"/>
    </source>
</evidence>
<keyword evidence="5 9" id="KW-0653">Protein transport</keyword>
<dbReference type="PANTHER" id="PTHR33162">
    <property type="entry name" value="SEC-INDEPENDENT PROTEIN TRANSLOCASE PROTEIN TATA, CHLOROPLASTIC"/>
    <property type="match status" value="1"/>
</dbReference>
<dbReference type="Pfam" id="PF02416">
    <property type="entry name" value="TatA_B_E"/>
    <property type="match status" value="1"/>
</dbReference>
<evidence type="ECO:0000256" key="6">
    <source>
        <dbReference type="ARBA" id="ARBA00022989"/>
    </source>
</evidence>
<dbReference type="GO" id="GO:0008320">
    <property type="term" value="F:protein transmembrane transporter activity"/>
    <property type="evidence" value="ECO:0007669"/>
    <property type="project" value="UniProtKB-UniRule"/>
</dbReference>